<name>K0TD24_THAOC</name>
<evidence type="ECO:0000313" key="7">
    <source>
        <dbReference type="Proteomes" id="UP000266841"/>
    </source>
</evidence>
<dbReference type="SMART" id="SM00184">
    <property type="entry name" value="RING"/>
    <property type="match status" value="1"/>
</dbReference>
<evidence type="ECO:0000256" key="1">
    <source>
        <dbReference type="ARBA" id="ARBA00022723"/>
    </source>
</evidence>
<evidence type="ECO:0000259" key="5">
    <source>
        <dbReference type="PROSITE" id="PS50089"/>
    </source>
</evidence>
<reference evidence="6 7" key="1">
    <citation type="journal article" date="2012" name="Genome Biol.">
        <title>Genome and low-iron response of an oceanic diatom adapted to chronic iron limitation.</title>
        <authorList>
            <person name="Lommer M."/>
            <person name="Specht M."/>
            <person name="Roy A.S."/>
            <person name="Kraemer L."/>
            <person name="Andreson R."/>
            <person name="Gutowska M.A."/>
            <person name="Wolf J."/>
            <person name="Bergner S.V."/>
            <person name="Schilhabel M.B."/>
            <person name="Klostermeier U.C."/>
            <person name="Beiko R.G."/>
            <person name="Rosenstiel P."/>
            <person name="Hippler M."/>
            <person name="Laroche J."/>
        </authorList>
    </citation>
    <scope>NUCLEOTIDE SEQUENCE [LARGE SCALE GENOMIC DNA]</scope>
    <source>
        <strain evidence="6 7">CCMP1005</strain>
    </source>
</reference>
<keyword evidence="3" id="KW-0862">Zinc</keyword>
<feature type="non-terminal residue" evidence="6">
    <location>
        <position position="171"/>
    </location>
</feature>
<evidence type="ECO:0000256" key="2">
    <source>
        <dbReference type="ARBA" id="ARBA00022771"/>
    </source>
</evidence>
<evidence type="ECO:0000256" key="4">
    <source>
        <dbReference type="PROSITE-ProRule" id="PRU00175"/>
    </source>
</evidence>
<dbReference type="EMBL" id="AGNL01011397">
    <property type="protein sequence ID" value="EJK68407.1"/>
    <property type="molecule type" value="Genomic_DNA"/>
</dbReference>
<protein>
    <recommendedName>
        <fullName evidence="5">RING-type domain-containing protein</fullName>
    </recommendedName>
</protein>
<dbReference type="InterPro" id="IPR018957">
    <property type="entry name" value="Znf_C3HC4_RING-type"/>
</dbReference>
<keyword evidence="7" id="KW-1185">Reference proteome</keyword>
<dbReference type="Pfam" id="PF00097">
    <property type="entry name" value="zf-C3HC4"/>
    <property type="match status" value="1"/>
</dbReference>
<dbReference type="Proteomes" id="UP000266841">
    <property type="component" value="Unassembled WGS sequence"/>
</dbReference>
<dbReference type="PANTHER" id="PTHR25462">
    <property type="entry name" value="BONUS, ISOFORM C-RELATED"/>
    <property type="match status" value="1"/>
</dbReference>
<dbReference type="SUPFAM" id="SSF57850">
    <property type="entry name" value="RING/U-box"/>
    <property type="match status" value="1"/>
</dbReference>
<dbReference type="InterPro" id="IPR001841">
    <property type="entry name" value="Znf_RING"/>
</dbReference>
<feature type="domain" description="RING-type" evidence="5">
    <location>
        <begin position="14"/>
        <end position="59"/>
    </location>
</feature>
<dbReference type="OrthoDB" id="111250at2759"/>
<sequence>MAETGNDTVTELTCGICLEDSKDPLSLPCGHSFCAGCLDEWRSRYGVEEEMRRKCPICRARIPPSKEMVTMLQIYQTRKQMLEDNNQTSSERYRIACRLLEGIEEKIGADWDGVTVLEGKNDTPPVVMPGYLHEATFKGDIKSVLRWINLDRTEDRVNAIPKTSEKMDTSL</sequence>
<dbReference type="PANTHER" id="PTHR25462:SF296">
    <property type="entry name" value="MEIOTIC P26, ISOFORM F"/>
    <property type="match status" value="1"/>
</dbReference>
<proteinExistence type="predicted"/>
<evidence type="ECO:0000256" key="3">
    <source>
        <dbReference type="ARBA" id="ARBA00022833"/>
    </source>
</evidence>
<dbReference type="GO" id="GO:0008270">
    <property type="term" value="F:zinc ion binding"/>
    <property type="evidence" value="ECO:0007669"/>
    <property type="project" value="UniProtKB-KW"/>
</dbReference>
<evidence type="ECO:0000313" key="6">
    <source>
        <dbReference type="EMBL" id="EJK68407.1"/>
    </source>
</evidence>
<dbReference type="Gene3D" id="3.30.40.10">
    <property type="entry name" value="Zinc/RING finger domain, C3HC4 (zinc finger)"/>
    <property type="match status" value="1"/>
</dbReference>
<dbReference type="InterPro" id="IPR017907">
    <property type="entry name" value="Znf_RING_CS"/>
</dbReference>
<dbReference type="PROSITE" id="PS00518">
    <property type="entry name" value="ZF_RING_1"/>
    <property type="match status" value="1"/>
</dbReference>
<comment type="caution">
    <text evidence="6">The sequence shown here is derived from an EMBL/GenBank/DDBJ whole genome shotgun (WGS) entry which is preliminary data.</text>
</comment>
<dbReference type="AlphaFoldDB" id="K0TD24"/>
<dbReference type="InterPro" id="IPR013083">
    <property type="entry name" value="Znf_RING/FYVE/PHD"/>
</dbReference>
<gene>
    <name evidence="6" type="ORF">THAOC_10416</name>
</gene>
<dbReference type="InterPro" id="IPR047153">
    <property type="entry name" value="TRIM45/56/19-like"/>
</dbReference>
<organism evidence="6 7">
    <name type="scientific">Thalassiosira oceanica</name>
    <name type="common">Marine diatom</name>
    <dbReference type="NCBI Taxonomy" id="159749"/>
    <lineage>
        <taxon>Eukaryota</taxon>
        <taxon>Sar</taxon>
        <taxon>Stramenopiles</taxon>
        <taxon>Ochrophyta</taxon>
        <taxon>Bacillariophyta</taxon>
        <taxon>Coscinodiscophyceae</taxon>
        <taxon>Thalassiosirophycidae</taxon>
        <taxon>Thalassiosirales</taxon>
        <taxon>Thalassiosiraceae</taxon>
        <taxon>Thalassiosira</taxon>
    </lineage>
</organism>
<keyword evidence="2 4" id="KW-0863">Zinc-finger</keyword>
<accession>K0TD24</accession>
<keyword evidence="1" id="KW-0479">Metal-binding</keyword>
<dbReference type="PROSITE" id="PS50089">
    <property type="entry name" value="ZF_RING_2"/>
    <property type="match status" value="1"/>
</dbReference>